<organism evidence="2 3">
    <name type="scientific">Stutzerimonas stutzeri</name>
    <name type="common">Pseudomonas stutzeri</name>
    <dbReference type="NCBI Taxonomy" id="316"/>
    <lineage>
        <taxon>Bacteria</taxon>
        <taxon>Pseudomonadati</taxon>
        <taxon>Pseudomonadota</taxon>
        <taxon>Gammaproteobacteria</taxon>
        <taxon>Pseudomonadales</taxon>
        <taxon>Pseudomonadaceae</taxon>
        <taxon>Stutzerimonas</taxon>
    </lineage>
</organism>
<evidence type="ECO:0000313" key="2">
    <source>
        <dbReference type="EMBL" id="AHL75370.1"/>
    </source>
</evidence>
<dbReference type="Gene3D" id="2.60.40.3110">
    <property type="match status" value="1"/>
</dbReference>
<gene>
    <name evidence="2" type="ORF">CH92_09690</name>
</gene>
<dbReference type="InterPro" id="IPR000015">
    <property type="entry name" value="Fimb_usher"/>
</dbReference>
<dbReference type="Gene3D" id="2.60.40.2610">
    <property type="entry name" value="Outer membrane usher protein FimD, plug domain"/>
    <property type="match status" value="1"/>
</dbReference>
<proteinExistence type="predicted"/>
<dbReference type="Pfam" id="PF00577">
    <property type="entry name" value="Usher"/>
    <property type="match status" value="1"/>
</dbReference>
<dbReference type="Proteomes" id="UP000019522">
    <property type="component" value="Chromosome"/>
</dbReference>
<dbReference type="PANTHER" id="PTHR30451:SF5">
    <property type="entry name" value="SLR0019 PROTEIN"/>
    <property type="match status" value="1"/>
</dbReference>
<evidence type="ECO:0000313" key="3">
    <source>
        <dbReference type="Proteomes" id="UP000019522"/>
    </source>
</evidence>
<evidence type="ECO:0000259" key="1">
    <source>
        <dbReference type="Pfam" id="PF13953"/>
    </source>
</evidence>
<dbReference type="PATRIC" id="fig|316.77.peg.1936"/>
<dbReference type="PANTHER" id="PTHR30451">
    <property type="entry name" value="OUTER MEMBRANE USHER PROTEIN"/>
    <property type="match status" value="1"/>
</dbReference>
<reference evidence="2 3" key="2">
    <citation type="submission" date="2014-03" db="EMBL/GenBank/DDBJ databases">
        <authorList>
            <person name="Baltrus D."/>
            <person name="Dougherty K."/>
        </authorList>
    </citation>
    <scope>NUCLEOTIDE SEQUENCE</scope>
    <source>
        <strain evidence="2 3">28a24</strain>
    </source>
</reference>
<sequence>MLLVQGLLSLPLARAEEEAMALYLELVLNGMPTGQVLEVQTQGDELMVTRGALRDAGVPIDGEADGQVSLGELEGVTARYEQALQQLLLTVPLDWLPEQRLGRTRETERSDAVSSFGALVNYDLFYSNTDSVGGYVSAWSEQRLFGGLGTLSNTGVLRHTLDGPPGRDGYFRFDTTWRYNDQARLLSYSAGDMVTGALSWNSAVRMGGVQLSRNFALRPDLITYPLPSFSGGAAVPSTVDLFINNAKVDSATLQPGPFTFDTLPLISGAGQATVVTTDVQGRQVSTSVPFYVTNTLLRKGLTDFSFSLGKLRQGYGEDSFAYGRSATSGTFRYGLFDSLTLESHAEAASGLALGGLGTTVALGHFGELTTSATQSRYLGTAGHQLSMGYSYFARRFGVSAQRVQRSRGYADLAVEEALDARPLDPYLAQVSDQLTFTISPPQIGSIGLGYFASRIEGGTSTRLLNLSWSRTLWRNLNVYASINRIIGESGISAQAQFSVPFDLLSTVTASIERDRSGATAERISYSRNVPSDGGVGWNLAMAHGRETYRQADLSWRNPFLQAEAGVYGTDNELTHWGDVSGSLVAMDGEVFAANRIDDAFVVVSTGGYADVPVRFEHQLLGRTNRDGHLLVPWVPSYYRGQFEIELLDLPGNVSASEPARYLSVQRGSGALLDFDLRQQLAAAVTLVDEQGAPLPTGLRVEQVGADTHELLGYDGQVYFEALATHNRLEVALVDGGRCQVEFDMPPQSDEIAQIGPLTCLRNQTP</sequence>
<name>W8QXL0_STUST</name>
<dbReference type="InterPro" id="IPR042186">
    <property type="entry name" value="FimD_plug_dom"/>
</dbReference>
<dbReference type="EMBL" id="CP007441">
    <property type="protein sequence ID" value="AHL75370.1"/>
    <property type="molecule type" value="Genomic_DNA"/>
</dbReference>
<reference evidence="3" key="1">
    <citation type="journal article" date="2014" name="Genome Announc.">
        <title>Complete Genome Sequence of the Highly Transformable Pseudomonas stutzeri Strain 28a24.</title>
        <authorList>
            <person name="Smith B.A."/>
            <person name="Dougherty K.M."/>
            <person name="Baltrus D.A."/>
        </authorList>
    </citation>
    <scope>NUCLEOTIDE SEQUENCE [LARGE SCALE GENOMIC DNA]</scope>
    <source>
        <strain evidence="3">28a24</strain>
    </source>
</reference>
<feature type="domain" description="PapC-like C-terminal" evidence="1">
    <location>
        <begin position="684"/>
        <end position="746"/>
    </location>
</feature>
<dbReference type="GO" id="GO:0009279">
    <property type="term" value="C:cell outer membrane"/>
    <property type="evidence" value="ECO:0007669"/>
    <property type="project" value="TreeGrafter"/>
</dbReference>
<dbReference type="GO" id="GO:0015473">
    <property type="term" value="F:fimbrial usher porin activity"/>
    <property type="evidence" value="ECO:0007669"/>
    <property type="project" value="InterPro"/>
</dbReference>
<dbReference type="InterPro" id="IPR043142">
    <property type="entry name" value="PapC-like_C_sf"/>
</dbReference>
<dbReference type="InterPro" id="IPR025949">
    <property type="entry name" value="PapC-like_C"/>
</dbReference>
<dbReference type="Gene3D" id="2.60.40.2070">
    <property type="match status" value="1"/>
</dbReference>
<dbReference type="Pfam" id="PF13953">
    <property type="entry name" value="PapC_C"/>
    <property type="match status" value="1"/>
</dbReference>
<dbReference type="AlphaFoldDB" id="W8QXL0"/>
<dbReference type="KEGG" id="pstt:CH92_09690"/>
<protein>
    <submittedName>
        <fullName evidence="2">Fimbrial assembly protein</fullName>
    </submittedName>
</protein>
<dbReference type="GO" id="GO:0009297">
    <property type="term" value="P:pilus assembly"/>
    <property type="evidence" value="ECO:0007669"/>
    <property type="project" value="InterPro"/>
</dbReference>
<accession>W8QXL0</accession>